<reference evidence="1 2" key="1">
    <citation type="submission" date="2013-01" db="EMBL/GenBank/DDBJ databases">
        <authorList>
            <person name="Harkins D.M."/>
            <person name="Durkin A.S."/>
            <person name="Brinkac L.M."/>
            <person name="Haft D.H."/>
            <person name="Selengut J.D."/>
            <person name="Sanka R."/>
            <person name="DePew J."/>
            <person name="Purushe J."/>
            <person name="Matthias M.A."/>
            <person name="Vinetz J.M."/>
            <person name="Sutton G.G."/>
            <person name="Nierman W.C."/>
            <person name="Fouts D.E."/>
        </authorList>
    </citation>
    <scope>NUCLEOTIDE SEQUENCE [LARGE SCALE GENOMIC DNA]</scope>
    <source>
        <strain evidence="1 2">HAI1536</strain>
    </source>
</reference>
<organism evidence="1 2">
    <name type="scientific">Leptospira noguchii</name>
    <dbReference type="NCBI Taxonomy" id="28182"/>
    <lineage>
        <taxon>Bacteria</taxon>
        <taxon>Pseudomonadati</taxon>
        <taxon>Spirochaetota</taxon>
        <taxon>Spirochaetia</taxon>
        <taxon>Leptospirales</taxon>
        <taxon>Leptospiraceae</taxon>
        <taxon>Leptospira</taxon>
    </lineage>
</organism>
<name>M6VAP5_9LEPT</name>
<accession>M6VAP5</accession>
<sequence length="54" mass="6498">MYNFNLESDQNLQCSFTEELILTFLFSTNQKCESNFLADRFSVFFQSSHLNWFD</sequence>
<dbReference type="EMBL" id="AKWD02000026">
    <property type="protein sequence ID" value="EMO54492.1"/>
    <property type="molecule type" value="Genomic_DNA"/>
</dbReference>
<comment type="caution">
    <text evidence="1">The sequence shown here is derived from an EMBL/GenBank/DDBJ whole genome shotgun (WGS) entry which is preliminary data.</text>
</comment>
<dbReference type="Proteomes" id="UP000012112">
    <property type="component" value="Unassembled WGS sequence"/>
</dbReference>
<evidence type="ECO:0000313" key="2">
    <source>
        <dbReference type="Proteomes" id="UP000012112"/>
    </source>
</evidence>
<gene>
    <name evidence="1" type="ORF">LEP1GSC172_2737</name>
</gene>
<evidence type="ECO:0000313" key="1">
    <source>
        <dbReference type="EMBL" id="EMO54492.1"/>
    </source>
</evidence>
<dbReference type="AlphaFoldDB" id="M6VAP5"/>
<protein>
    <submittedName>
        <fullName evidence="1">Uncharacterized protein</fullName>
    </submittedName>
</protein>
<proteinExistence type="predicted"/>